<dbReference type="SUPFAM" id="SSF55729">
    <property type="entry name" value="Acyl-CoA N-acyltransferases (Nat)"/>
    <property type="match status" value="1"/>
</dbReference>
<evidence type="ECO:0000259" key="1">
    <source>
        <dbReference type="PROSITE" id="PS51186"/>
    </source>
</evidence>
<dbReference type="Gene3D" id="3.40.630.30">
    <property type="match status" value="1"/>
</dbReference>
<dbReference type="Pfam" id="PF13480">
    <property type="entry name" value="Acetyltransf_6"/>
    <property type="match status" value="1"/>
</dbReference>
<dbReference type="InterPro" id="IPR000182">
    <property type="entry name" value="GNAT_dom"/>
</dbReference>
<evidence type="ECO:0000313" key="2">
    <source>
        <dbReference type="EMBL" id="KLI64115.1"/>
    </source>
</evidence>
<dbReference type="EMBL" id="LBHU01000002">
    <property type="protein sequence ID" value="KLI64115.1"/>
    <property type="molecule type" value="Genomic_DNA"/>
</dbReference>
<dbReference type="AlphaFoldDB" id="A0A0H0XUY8"/>
<dbReference type="PROSITE" id="PS51186">
    <property type="entry name" value="GNAT"/>
    <property type="match status" value="1"/>
</dbReference>
<keyword evidence="3" id="KW-1185">Reference proteome</keyword>
<dbReference type="Proteomes" id="UP000053455">
    <property type="component" value="Unassembled WGS sequence"/>
</dbReference>
<dbReference type="InterPro" id="IPR016181">
    <property type="entry name" value="Acyl_CoA_acyltransferase"/>
</dbReference>
<dbReference type="GO" id="GO:0016747">
    <property type="term" value="F:acyltransferase activity, transferring groups other than amino-acyl groups"/>
    <property type="evidence" value="ECO:0007669"/>
    <property type="project" value="InterPro"/>
</dbReference>
<feature type="domain" description="N-acetyltransferase" evidence="1">
    <location>
        <begin position="165"/>
        <end position="322"/>
    </location>
</feature>
<gene>
    <name evidence="2" type="ORF">AAV99_10010</name>
</gene>
<dbReference type="InterPro" id="IPR038740">
    <property type="entry name" value="BioF2-like_GNAT_dom"/>
</dbReference>
<dbReference type="PATRIC" id="fig|874156.12.peg.2057"/>
<reference evidence="2 3" key="1">
    <citation type="submission" date="2015-04" db="EMBL/GenBank/DDBJ databases">
        <title>The draft genome sequence of Erythrobacter marinus HWDM-33.</title>
        <authorList>
            <person name="Zhuang L."/>
            <person name="Liu Y."/>
            <person name="Shao Z."/>
        </authorList>
    </citation>
    <scope>NUCLEOTIDE SEQUENCE [LARGE SCALE GENOMIC DNA]</scope>
    <source>
        <strain evidence="2 3">HWDM-33</strain>
    </source>
</reference>
<comment type="caution">
    <text evidence="2">The sequence shown here is derived from an EMBL/GenBank/DDBJ whole genome shotgun (WGS) entry which is preliminary data.</text>
</comment>
<proteinExistence type="predicted"/>
<dbReference type="STRING" id="874156.GCA_001021555_01308"/>
<protein>
    <recommendedName>
        <fullName evidence="1">N-acetyltransferase domain-containing protein</fullName>
    </recommendedName>
</protein>
<accession>A0A0H0XUY8</accession>
<organism evidence="2 3">
    <name type="scientific">Aurantiacibacter marinus</name>
    <dbReference type="NCBI Taxonomy" id="874156"/>
    <lineage>
        <taxon>Bacteria</taxon>
        <taxon>Pseudomonadati</taxon>
        <taxon>Pseudomonadota</taxon>
        <taxon>Alphaproteobacteria</taxon>
        <taxon>Sphingomonadales</taxon>
        <taxon>Erythrobacteraceae</taxon>
        <taxon>Aurantiacibacter</taxon>
    </lineage>
</organism>
<name>A0A0H0XUY8_9SPHN</name>
<evidence type="ECO:0000313" key="3">
    <source>
        <dbReference type="Proteomes" id="UP000053455"/>
    </source>
</evidence>
<sequence>MSYHDTVNDLQGLDWSASSPFARLEWFRLLEESGVAPVFATIRKGGDAVTLPLRRNGARMESLTNWYAFTWADMRTSGLTDCTMAEDLARDLARRTVRVELSKLPEDDGTEGRLANAFEKAGWIVLRSPCDTNHILKLRGRDYCEYLADRPGRVRTTLKRKAKKVEVTLATSFSDEDWAFYEDIYADSWKPEEGDPAMLRRFAEGESVSGRYRFGLARHEGTPVAAQFWTVDSGIAYIHKLAHRESARPLSPGTTVTAALLQHVINTDGVTMVDFGTGDDPYKRDWMEDTRTRWRLSCLRPGSPRNWPDICKAALRKLVSRDLAG</sequence>